<accession>A0A381QZP3</accession>
<name>A0A381QZP3_9ZZZZ</name>
<evidence type="ECO:0000313" key="1">
    <source>
        <dbReference type="EMBL" id="SUZ84921.1"/>
    </source>
</evidence>
<protein>
    <submittedName>
        <fullName evidence="1">Uncharacterized protein</fullName>
    </submittedName>
</protein>
<reference evidence="1" key="1">
    <citation type="submission" date="2018-05" db="EMBL/GenBank/DDBJ databases">
        <authorList>
            <person name="Lanie J.A."/>
            <person name="Ng W.-L."/>
            <person name="Kazmierczak K.M."/>
            <person name="Andrzejewski T.M."/>
            <person name="Davidsen T.M."/>
            <person name="Wayne K.J."/>
            <person name="Tettelin H."/>
            <person name="Glass J.I."/>
            <person name="Rusch D."/>
            <person name="Podicherti R."/>
            <person name="Tsui H.-C.T."/>
            <person name="Winkler M.E."/>
        </authorList>
    </citation>
    <scope>NUCLEOTIDE SEQUENCE</scope>
</reference>
<organism evidence="1">
    <name type="scientific">marine metagenome</name>
    <dbReference type="NCBI Taxonomy" id="408172"/>
    <lineage>
        <taxon>unclassified sequences</taxon>
        <taxon>metagenomes</taxon>
        <taxon>ecological metagenomes</taxon>
    </lineage>
</organism>
<dbReference type="AlphaFoldDB" id="A0A381QZP3"/>
<dbReference type="EMBL" id="UINC01001613">
    <property type="protein sequence ID" value="SUZ84921.1"/>
    <property type="molecule type" value="Genomic_DNA"/>
</dbReference>
<sequence>MVGLHSVSEPDHSLSQVMFFVQMNKGKISFWRAHRAFPMV</sequence>
<proteinExistence type="predicted"/>
<gene>
    <name evidence="1" type="ORF">METZ01_LOCUS37775</name>
</gene>